<feature type="domain" description="OmpA-like" evidence="3">
    <location>
        <begin position="229"/>
        <end position="362"/>
    </location>
</feature>
<reference evidence="5" key="1">
    <citation type="journal article" date="2019" name="Int. J. Syst. Evol. Microbiol.">
        <title>The Global Catalogue of Microorganisms (GCM) 10K type strain sequencing project: providing services to taxonomists for standard genome sequencing and annotation.</title>
        <authorList>
            <consortium name="The Broad Institute Genomics Platform"/>
            <consortium name="The Broad Institute Genome Sequencing Center for Infectious Disease"/>
            <person name="Wu L."/>
            <person name="Ma J."/>
        </authorList>
    </citation>
    <scope>NUCLEOTIDE SEQUENCE [LARGE SCALE GENOMIC DNA]</scope>
    <source>
        <strain evidence="5">KCTC 52168</strain>
    </source>
</reference>
<accession>A0ABV7H4D5</accession>
<organism evidence="4 5">
    <name type="scientific">Piscinibacterium candidicorallinum</name>
    <dbReference type="NCBI Taxonomy" id="1793872"/>
    <lineage>
        <taxon>Bacteria</taxon>
        <taxon>Pseudomonadati</taxon>
        <taxon>Pseudomonadota</taxon>
        <taxon>Betaproteobacteria</taxon>
        <taxon>Burkholderiales</taxon>
        <taxon>Piscinibacterium</taxon>
    </lineage>
</organism>
<dbReference type="PROSITE" id="PS51257">
    <property type="entry name" value="PROKAR_LIPOPROTEIN"/>
    <property type="match status" value="1"/>
</dbReference>
<dbReference type="PROSITE" id="PS51123">
    <property type="entry name" value="OMPA_2"/>
    <property type="match status" value="1"/>
</dbReference>
<dbReference type="SUPFAM" id="SSF103088">
    <property type="entry name" value="OmpA-like"/>
    <property type="match status" value="1"/>
</dbReference>
<gene>
    <name evidence="4" type="ORF">ACFOEN_00870</name>
</gene>
<protein>
    <submittedName>
        <fullName evidence="4">OmpA family protein</fullName>
    </submittedName>
</protein>
<evidence type="ECO:0000259" key="3">
    <source>
        <dbReference type="PROSITE" id="PS51123"/>
    </source>
</evidence>
<keyword evidence="5" id="KW-1185">Reference proteome</keyword>
<comment type="caution">
    <text evidence="4">The sequence shown here is derived from an EMBL/GenBank/DDBJ whole genome shotgun (WGS) entry which is preliminary data.</text>
</comment>
<sequence length="368" mass="40043">MTPRLAMLAAALLAAGCATQNTSPAGSNLASQNARVNDTTIKADQDSFNRLRKRHEDLANVGNPVSSYGMAKAMCWQDVAFHEYTRNDRSAFPELALKESSKLMDLIAAKQTIPQDTPLLNGAKRLREDLWQRAAKLKGDAGYSCVADRVGCAEVRLSHAGHEYVQGAGFREEGSWRYATPYIAIAENLLTSAERDVVACRGAVAAAPVVAAAAPVAPAAGVVPAPVMVKREMVEVPVVVLFDYNRSDARNIRPFSRESLDRMVARIKSGELKPVRIELVGHADRLNSTGDPKYNDKLSERRIETVKQLLTAAGVTAPQVSSVARGDSQQVEACKGKFRSIHEERECLLPNRRVEVRVVSEVTAPVAR</sequence>
<dbReference type="Gene3D" id="3.30.1330.60">
    <property type="entry name" value="OmpA-like domain"/>
    <property type="match status" value="1"/>
</dbReference>
<feature type="signal peptide" evidence="2">
    <location>
        <begin position="1"/>
        <end position="20"/>
    </location>
</feature>
<dbReference type="Pfam" id="PF00691">
    <property type="entry name" value="OmpA"/>
    <property type="match status" value="1"/>
</dbReference>
<evidence type="ECO:0000313" key="5">
    <source>
        <dbReference type="Proteomes" id="UP001595556"/>
    </source>
</evidence>
<name>A0ABV7H4D5_9BURK</name>
<keyword evidence="1" id="KW-0472">Membrane</keyword>
<dbReference type="CDD" id="cd07185">
    <property type="entry name" value="OmpA_C-like"/>
    <property type="match status" value="1"/>
</dbReference>
<proteinExistence type="predicted"/>
<dbReference type="Proteomes" id="UP001595556">
    <property type="component" value="Unassembled WGS sequence"/>
</dbReference>
<evidence type="ECO:0000256" key="1">
    <source>
        <dbReference type="PROSITE-ProRule" id="PRU00473"/>
    </source>
</evidence>
<evidence type="ECO:0000256" key="2">
    <source>
        <dbReference type="SAM" id="SignalP"/>
    </source>
</evidence>
<evidence type="ECO:0000313" key="4">
    <source>
        <dbReference type="EMBL" id="MFC3146187.1"/>
    </source>
</evidence>
<dbReference type="InterPro" id="IPR036737">
    <property type="entry name" value="OmpA-like_sf"/>
</dbReference>
<dbReference type="EMBL" id="JBHRTI010000002">
    <property type="protein sequence ID" value="MFC3146187.1"/>
    <property type="molecule type" value="Genomic_DNA"/>
</dbReference>
<dbReference type="InterPro" id="IPR006665">
    <property type="entry name" value="OmpA-like"/>
</dbReference>
<dbReference type="RefSeq" id="WP_377300469.1">
    <property type="nucleotide sequence ID" value="NZ_CP180191.1"/>
</dbReference>
<keyword evidence="2" id="KW-0732">Signal</keyword>
<feature type="chain" id="PRO_5045652124" evidence="2">
    <location>
        <begin position="21"/>
        <end position="368"/>
    </location>
</feature>